<dbReference type="Pfam" id="PF16561">
    <property type="entry name" value="AMPK1_CBM"/>
    <property type="match status" value="1"/>
</dbReference>
<keyword evidence="4" id="KW-1185">Reference proteome</keyword>
<accession>A0ABV9JQ28</accession>
<evidence type="ECO:0000256" key="1">
    <source>
        <dbReference type="ARBA" id="ARBA00010926"/>
    </source>
</evidence>
<dbReference type="InterPro" id="IPR002044">
    <property type="entry name" value="CBM20"/>
</dbReference>
<evidence type="ECO:0000313" key="4">
    <source>
        <dbReference type="Proteomes" id="UP001595962"/>
    </source>
</evidence>
<dbReference type="RefSeq" id="WP_377335383.1">
    <property type="nucleotide sequence ID" value="NZ_JBHSGB010000014.1"/>
</dbReference>
<dbReference type="InterPro" id="IPR032640">
    <property type="entry name" value="AMPK1_CBM"/>
</dbReference>
<evidence type="ECO:0000259" key="2">
    <source>
        <dbReference type="SMART" id="SM01065"/>
    </source>
</evidence>
<protein>
    <submittedName>
        <fullName evidence="3">Isoamylase early set domain-containing protein</fullName>
    </submittedName>
</protein>
<dbReference type="CDD" id="cd07184">
    <property type="entry name" value="E_set_Isoamylase_like_N"/>
    <property type="match status" value="1"/>
</dbReference>
<dbReference type="SUPFAM" id="SSF81296">
    <property type="entry name" value="E set domains"/>
    <property type="match status" value="1"/>
</dbReference>
<dbReference type="Gene3D" id="2.60.40.10">
    <property type="entry name" value="Immunoglobulins"/>
    <property type="match status" value="1"/>
</dbReference>
<feature type="domain" description="CBM20" evidence="2">
    <location>
        <begin position="15"/>
        <end position="96"/>
    </location>
</feature>
<dbReference type="PANTHER" id="PTHR10343">
    <property type="entry name" value="5'-AMP-ACTIVATED PROTEIN KINASE , BETA SUBUNIT"/>
    <property type="match status" value="1"/>
</dbReference>
<evidence type="ECO:0000313" key="3">
    <source>
        <dbReference type="EMBL" id="MFC4656378.1"/>
    </source>
</evidence>
<dbReference type="InterPro" id="IPR014756">
    <property type="entry name" value="Ig_E-set"/>
</dbReference>
<proteinExistence type="inferred from homology"/>
<dbReference type="InterPro" id="IPR013783">
    <property type="entry name" value="Ig-like_fold"/>
</dbReference>
<name>A0ABV9JQ28_9GAMM</name>
<comment type="similarity">
    <text evidence="1">Belongs to the 5'-AMP-activated protein kinase beta subunit family.</text>
</comment>
<organism evidence="3 4">
    <name type="scientific">Rheinheimera marina</name>
    <dbReference type="NCBI Taxonomy" id="1774958"/>
    <lineage>
        <taxon>Bacteria</taxon>
        <taxon>Pseudomonadati</taxon>
        <taxon>Pseudomonadota</taxon>
        <taxon>Gammaproteobacteria</taxon>
        <taxon>Chromatiales</taxon>
        <taxon>Chromatiaceae</taxon>
        <taxon>Rheinheimera</taxon>
    </lineage>
</organism>
<dbReference type="Proteomes" id="UP001595962">
    <property type="component" value="Unassembled WGS sequence"/>
</dbReference>
<dbReference type="PANTHER" id="PTHR10343:SF84">
    <property type="entry name" value="5'-AMP-ACTIVATED PROTEIN KINASE SUBUNIT BETA-1"/>
    <property type="match status" value="1"/>
</dbReference>
<dbReference type="InterPro" id="IPR050827">
    <property type="entry name" value="CRP1_MDG1_kinase"/>
</dbReference>
<dbReference type="SMART" id="SM01065">
    <property type="entry name" value="CBM_2"/>
    <property type="match status" value="1"/>
</dbReference>
<gene>
    <name evidence="3" type="ORF">ACFO3I_15280</name>
</gene>
<reference evidence="4" key="1">
    <citation type="journal article" date="2019" name="Int. J. Syst. Evol. Microbiol.">
        <title>The Global Catalogue of Microorganisms (GCM) 10K type strain sequencing project: providing services to taxonomists for standard genome sequencing and annotation.</title>
        <authorList>
            <consortium name="The Broad Institute Genomics Platform"/>
            <consortium name="The Broad Institute Genome Sequencing Center for Infectious Disease"/>
            <person name="Wu L."/>
            <person name="Ma J."/>
        </authorList>
    </citation>
    <scope>NUCLEOTIDE SEQUENCE [LARGE SCALE GENOMIC DNA]</scope>
    <source>
        <strain evidence="4">DT28</strain>
    </source>
</reference>
<sequence>MSIQKQYLKTKPVCKVTFTVAADQQVESVALAGDFNEWDPKALLLKKSKTGTFSTSLNLEPNKDYQFRYVINGEQWVNDDEADAYLPTDVSYDQNSVLHL</sequence>
<comment type="caution">
    <text evidence="3">The sequence shown here is derived from an EMBL/GenBank/DDBJ whole genome shotgun (WGS) entry which is preliminary data.</text>
</comment>
<dbReference type="EMBL" id="JBHSGB010000014">
    <property type="protein sequence ID" value="MFC4656378.1"/>
    <property type="molecule type" value="Genomic_DNA"/>
</dbReference>